<evidence type="ECO:0000313" key="1">
    <source>
        <dbReference type="EMBL" id="KAK1595569.1"/>
    </source>
</evidence>
<dbReference type="EMBL" id="JAHLJV010000015">
    <property type="protein sequence ID" value="KAK1595569.1"/>
    <property type="molecule type" value="Genomic_DNA"/>
</dbReference>
<dbReference type="AlphaFoldDB" id="A0AAD8Q4T1"/>
<gene>
    <name evidence="1" type="ORF">LY79DRAFT_101799</name>
</gene>
<proteinExistence type="predicted"/>
<dbReference type="Proteomes" id="UP001230504">
    <property type="component" value="Unassembled WGS sequence"/>
</dbReference>
<organism evidence="1 2">
    <name type="scientific">Colletotrichum navitas</name>
    <dbReference type="NCBI Taxonomy" id="681940"/>
    <lineage>
        <taxon>Eukaryota</taxon>
        <taxon>Fungi</taxon>
        <taxon>Dikarya</taxon>
        <taxon>Ascomycota</taxon>
        <taxon>Pezizomycotina</taxon>
        <taxon>Sordariomycetes</taxon>
        <taxon>Hypocreomycetidae</taxon>
        <taxon>Glomerellales</taxon>
        <taxon>Glomerellaceae</taxon>
        <taxon>Colletotrichum</taxon>
        <taxon>Colletotrichum graminicola species complex</taxon>
    </lineage>
</organism>
<sequence length="216" mass="23645">MSWTESFAWYERNGSIAGGLVSYVRSLWRFVGASRRFVSRGADKRGRLGNSSVVWGKKVSLSRLDLDFGRGWGVSKEEVEEGTPALELSKAAAGSGGTAAGCDCRRRCRRYRGGMERAYKKGHRQDPSVMMSVEYAGRKGNLEREKLAGLLQSVGLGLTVIRSQGKWAAAVVRRSCRSFASCLWAPCLSFSSRRQQRNGIGIPIQVPGYSAVGETP</sequence>
<reference evidence="1" key="1">
    <citation type="submission" date="2021-06" db="EMBL/GenBank/DDBJ databases">
        <title>Comparative genomics, transcriptomics and evolutionary studies reveal genomic signatures of adaptation to plant cell wall in hemibiotrophic fungi.</title>
        <authorList>
            <consortium name="DOE Joint Genome Institute"/>
            <person name="Baroncelli R."/>
            <person name="Diaz J.F."/>
            <person name="Benocci T."/>
            <person name="Peng M."/>
            <person name="Battaglia E."/>
            <person name="Haridas S."/>
            <person name="Andreopoulos W."/>
            <person name="Labutti K."/>
            <person name="Pangilinan J."/>
            <person name="Floch G.L."/>
            <person name="Makela M.R."/>
            <person name="Henrissat B."/>
            <person name="Grigoriev I.V."/>
            <person name="Crouch J.A."/>
            <person name="De Vries R.P."/>
            <person name="Sukno S.A."/>
            <person name="Thon M.R."/>
        </authorList>
    </citation>
    <scope>NUCLEOTIDE SEQUENCE</scope>
    <source>
        <strain evidence="1">CBS 125086</strain>
    </source>
</reference>
<keyword evidence="2" id="KW-1185">Reference proteome</keyword>
<dbReference type="RefSeq" id="XP_060416581.1">
    <property type="nucleotide sequence ID" value="XM_060550630.1"/>
</dbReference>
<dbReference type="GeneID" id="85434870"/>
<name>A0AAD8Q4T1_9PEZI</name>
<accession>A0AAD8Q4T1</accession>
<protein>
    <submittedName>
        <fullName evidence="1">Uncharacterized protein</fullName>
    </submittedName>
</protein>
<comment type="caution">
    <text evidence="1">The sequence shown here is derived from an EMBL/GenBank/DDBJ whole genome shotgun (WGS) entry which is preliminary data.</text>
</comment>
<evidence type="ECO:0000313" key="2">
    <source>
        <dbReference type="Proteomes" id="UP001230504"/>
    </source>
</evidence>